<accession>A0AA40EPB8</accession>
<dbReference type="PANTHER" id="PTHR36681:SF3">
    <property type="entry name" value="NUCLEAR GTPASE, GERMINAL CENTER-ASSOCIATED, TANDEM DUPLICATE 3"/>
    <property type="match status" value="1"/>
</dbReference>
<proteinExistence type="predicted"/>
<organism evidence="3 4">
    <name type="scientific">Schizothecium vesticola</name>
    <dbReference type="NCBI Taxonomy" id="314040"/>
    <lineage>
        <taxon>Eukaryota</taxon>
        <taxon>Fungi</taxon>
        <taxon>Dikarya</taxon>
        <taxon>Ascomycota</taxon>
        <taxon>Pezizomycotina</taxon>
        <taxon>Sordariomycetes</taxon>
        <taxon>Sordariomycetidae</taxon>
        <taxon>Sordariales</taxon>
        <taxon>Schizotheciaceae</taxon>
        <taxon>Schizothecium</taxon>
    </lineage>
</organism>
<comment type="caution">
    <text evidence="3">The sequence shown here is derived from an EMBL/GenBank/DDBJ whole genome shotgun (WGS) entry which is preliminary data.</text>
</comment>
<dbReference type="AlphaFoldDB" id="A0AA40EPB8"/>
<gene>
    <name evidence="3" type="ORF">B0T18DRAFT_467953</name>
</gene>
<feature type="coiled-coil region" evidence="1">
    <location>
        <begin position="363"/>
        <end position="404"/>
    </location>
</feature>
<keyword evidence="1" id="KW-0175">Coiled coil</keyword>
<evidence type="ECO:0000313" key="3">
    <source>
        <dbReference type="EMBL" id="KAK0743019.1"/>
    </source>
</evidence>
<evidence type="ECO:0000313" key="4">
    <source>
        <dbReference type="Proteomes" id="UP001172155"/>
    </source>
</evidence>
<dbReference type="InterPro" id="IPR027417">
    <property type="entry name" value="P-loop_NTPase"/>
</dbReference>
<feature type="domain" description="Dynamin N-terminal" evidence="2">
    <location>
        <begin position="70"/>
        <end position="346"/>
    </location>
</feature>
<dbReference type="Gene3D" id="3.40.50.300">
    <property type="entry name" value="P-loop containing nucleotide triphosphate hydrolases"/>
    <property type="match status" value="1"/>
</dbReference>
<dbReference type="EMBL" id="JAUKUD010000005">
    <property type="protein sequence ID" value="KAK0743019.1"/>
    <property type="molecule type" value="Genomic_DNA"/>
</dbReference>
<sequence length="763" mass="87124">MATKDNFPWENVSQVKDHSTMKRLESTCDMGGYYAAKLAHRIIEANLDDPSFDASEMTFLRKCLAEKATGAGKSTLLNALLDCEGLLSSSDSSASTATICEVGYNSEEDPDKAFRCDVFYRDEADVRRELDAFFRDLQSRKELLEACLGKEGGGHQSEEAWEEAVKEFDSNIQCVLDKILAIWGRTIYDLDGMSTDDLLRADDPAMDFIRLQKQTFYGHDMSDFSEKIQRYLDSSQSEMEVARRKGWAQKMSLWPLIKMVKLYVKADILKSSIVLVDLPGLSDVVGARAQLAEEYYGKLDVTMVVTPVVRGADEMTGVDLMSRNQALNMKMDGKFDHKSFCVVLSKADVTDWPQSDRPSMPMVRKVNAEGNKLRAEMARVKKEIKSLKKRRAKSKQKAQGLALNAKLKEAQKALKTCRATKKHHARGARAKLGTANFNYRQARDKHQFTRISKMLQQQHKSMRERSRSSLPTEFKDPRIFSVGTKAYWCLKSGKYVEGYPTIRYTGIPELRQWLKEVTIPIREKITVAPLKEYQKFYNSLQTWSDNLCMVRRVKFSAEEFEEHTLNPMLEELQGLLKAELRTFERNIRNCDPLLGYTAAIEKCQQELCEVVQSWARRYPSNKNRLQLLNHMTFGAIIRRNGGPFTSNAGGKKTYYHWMEDLATLFNSQILGNWVKQLHEEIPKEVQLFRESTDKTWEMWQERLVLAISRNSPDIEGRHLAQQAAKLSVIKEEFKNSVSDTVGKFVARSPKVSKTPIVFPAAPG</sequence>
<protein>
    <recommendedName>
        <fullName evidence="2">Dynamin N-terminal domain-containing protein</fullName>
    </recommendedName>
</protein>
<dbReference type="InterPro" id="IPR045063">
    <property type="entry name" value="Dynamin_N"/>
</dbReference>
<reference evidence="3" key="1">
    <citation type="submission" date="2023-06" db="EMBL/GenBank/DDBJ databases">
        <title>Genome-scale phylogeny and comparative genomics of the fungal order Sordariales.</title>
        <authorList>
            <consortium name="Lawrence Berkeley National Laboratory"/>
            <person name="Hensen N."/>
            <person name="Bonometti L."/>
            <person name="Westerberg I."/>
            <person name="Brannstrom I.O."/>
            <person name="Guillou S."/>
            <person name="Cros-Aarteil S."/>
            <person name="Calhoun S."/>
            <person name="Haridas S."/>
            <person name="Kuo A."/>
            <person name="Mondo S."/>
            <person name="Pangilinan J."/>
            <person name="Riley R."/>
            <person name="LaButti K."/>
            <person name="Andreopoulos B."/>
            <person name="Lipzen A."/>
            <person name="Chen C."/>
            <person name="Yanf M."/>
            <person name="Daum C."/>
            <person name="Ng V."/>
            <person name="Clum A."/>
            <person name="Steindorff A."/>
            <person name="Ohm R."/>
            <person name="Martin F."/>
            <person name="Silar P."/>
            <person name="Natvig D."/>
            <person name="Lalanne C."/>
            <person name="Gautier V."/>
            <person name="Ament-velasquez S.L."/>
            <person name="Kruys A."/>
            <person name="Hutchinson M.I."/>
            <person name="Powell A.J."/>
            <person name="Barry K."/>
            <person name="Miller A.N."/>
            <person name="Grigoriev I.V."/>
            <person name="Debuchy R."/>
            <person name="Gladieux P."/>
            <person name="Thoren M.H."/>
            <person name="Johannesson H."/>
        </authorList>
    </citation>
    <scope>NUCLEOTIDE SEQUENCE</scope>
    <source>
        <strain evidence="3">SMH3187-1</strain>
    </source>
</reference>
<dbReference type="Proteomes" id="UP001172155">
    <property type="component" value="Unassembled WGS sequence"/>
</dbReference>
<dbReference type="SUPFAM" id="SSF52540">
    <property type="entry name" value="P-loop containing nucleoside triphosphate hydrolases"/>
    <property type="match status" value="1"/>
</dbReference>
<dbReference type="Pfam" id="PF00350">
    <property type="entry name" value="Dynamin_N"/>
    <property type="match status" value="1"/>
</dbReference>
<evidence type="ECO:0000259" key="2">
    <source>
        <dbReference type="Pfam" id="PF00350"/>
    </source>
</evidence>
<evidence type="ECO:0000256" key="1">
    <source>
        <dbReference type="SAM" id="Coils"/>
    </source>
</evidence>
<dbReference type="PANTHER" id="PTHR36681">
    <property type="entry name" value="NUCLEAR GTPASE, GERMINAL CENTER-ASSOCIATED, TANDEM DUPLICATE 3"/>
    <property type="match status" value="1"/>
</dbReference>
<keyword evidence="4" id="KW-1185">Reference proteome</keyword>
<name>A0AA40EPB8_9PEZI</name>